<dbReference type="PROSITE" id="PS00732">
    <property type="entry name" value="RIBOSOMAL_S16"/>
    <property type="match status" value="1"/>
</dbReference>
<evidence type="ECO:0000256" key="4">
    <source>
        <dbReference type="SAM" id="MobiDB-lite"/>
    </source>
</evidence>
<dbReference type="SUPFAM" id="SSF54565">
    <property type="entry name" value="Ribosomal protein S16"/>
    <property type="match status" value="1"/>
</dbReference>
<dbReference type="InterPro" id="IPR000307">
    <property type="entry name" value="Ribosomal_bS16"/>
</dbReference>
<keyword evidence="1 3" id="KW-0689">Ribosomal protein</keyword>
<dbReference type="HAMAP" id="MF_00385">
    <property type="entry name" value="Ribosomal_bS16"/>
    <property type="match status" value="1"/>
</dbReference>
<dbReference type="GO" id="GO:0003735">
    <property type="term" value="F:structural constituent of ribosome"/>
    <property type="evidence" value="ECO:0007669"/>
    <property type="project" value="InterPro"/>
</dbReference>
<dbReference type="GO" id="GO:0015935">
    <property type="term" value="C:small ribosomal subunit"/>
    <property type="evidence" value="ECO:0007669"/>
    <property type="project" value="TreeGrafter"/>
</dbReference>
<dbReference type="Pfam" id="PF00886">
    <property type="entry name" value="Ribosomal_S16"/>
    <property type="match status" value="1"/>
</dbReference>
<dbReference type="GO" id="GO:0006412">
    <property type="term" value="P:translation"/>
    <property type="evidence" value="ECO:0007669"/>
    <property type="project" value="UniProtKB-UniRule"/>
</dbReference>
<reference evidence="5 6" key="1">
    <citation type="submission" date="2020-08" db="EMBL/GenBank/DDBJ databases">
        <title>Genomic Encyclopedia of Type Strains, Phase IV (KMG-IV): sequencing the most valuable type-strain genomes for metagenomic binning, comparative biology and taxonomic classification.</title>
        <authorList>
            <person name="Goeker M."/>
        </authorList>
    </citation>
    <scope>NUCLEOTIDE SEQUENCE [LARGE SCALE GENOMIC DNA]</scope>
    <source>
        <strain evidence="5 6">DSM 14878</strain>
    </source>
</reference>
<feature type="compositionally biased region" description="Basic and acidic residues" evidence="4">
    <location>
        <begin position="103"/>
        <end position="140"/>
    </location>
</feature>
<dbReference type="Gene3D" id="3.30.1320.10">
    <property type="match status" value="1"/>
</dbReference>
<evidence type="ECO:0000313" key="5">
    <source>
        <dbReference type="EMBL" id="MBB3872334.1"/>
    </source>
</evidence>
<keyword evidence="2 3" id="KW-0687">Ribonucleoprotein</keyword>
<evidence type="ECO:0000256" key="1">
    <source>
        <dbReference type="ARBA" id="ARBA00022980"/>
    </source>
</evidence>
<accession>A0A7W6EZY2</accession>
<evidence type="ECO:0000313" key="6">
    <source>
        <dbReference type="Proteomes" id="UP000532936"/>
    </source>
</evidence>
<dbReference type="NCBIfam" id="TIGR00002">
    <property type="entry name" value="S16"/>
    <property type="match status" value="1"/>
</dbReference>
<evidence type="ECO:0000256" key="2">
    <source>
        <dbReference type="ARBA" id="ARBA00023274"/>
    </source>
</evidence>
<organism evidence="5 6">
    <name type="scientific">Brevundimonas mediterranea</name>
    <dbReference type="NCBI Taxonomy" id="74329"/>
    <lineage>
        <taxon>Bacteria</taxon>
        <taxon>Pseudomonadati</taxon>
        <taxon>Pseudomonadota</taxon>
        <taxon>Alphaproteobacteria</taxon>
        <taxon>Caulobacterales</taxon>
        <taxon>Caulobacteraceae</taxon>
        <taxon>Brevundimonas</taxon>
    </lineage>
</organism>
<dbReference type="GO" id="GO:0005737">
    <property type="term" value="C:cytoplasm"/>
    <property type="evidence" value="ECO:0007669"/>
    <property type="project" value="UniProtKB-ARBA"/>
</dbReference>
<comment type="similarity">
    <text evidence="3">Belongs to the bacterial ribosomal protein bS16 family.</text>
</comment>
<comment type="caution">
    <text evidence="5">The sequence shown here is derived from an EMBL/GenBank/DDBJ whole genome shotgun (WGS) entry which is preliminary data.</text>
</comment>
<dbReference type="InterPro" id="IPR023803">
    <property type="entry name" value="Ribosomal_bS16_dom_sf"/>
</dbReference>
<dbReference type="InterPro" id="IPR020592">
    <property type="entry name" value="Ribosomal_bS16_CS"/>
</dbReference>
<protein>
    <recommendedName>
        <fullName evidence="3">Small ribosomal subunit protein bS16</fullName>
    </recommendedName>
</protein>
<dbReference type="PANTHER" id="PTHR12919:SF20">
    <property type="entry name" value="SMALL RIBOSOMAL SUBUNIT PROTEIN BS16M"/>
    <property type="match status" value="1"/>
</dbReference>
<dbReference type="AlphaFoldDB" id="A0A7W6EZY2"/>
<dbReference type="Proteomes" id="UP000532936">
    <property type="component" value="Unassembled WGS sequence"/>
</dbReference>
<dbReference type="PANTHER" id="PTHR12919">
    <property type="entry name" value="30S RIBOSOMAL PROTEIN S16"/>
    <property type="match status" value="1"/>
</dbReference>
<feature type="region of interest" description="Disordered" evidence="4">
    <location>
        <begin position="86"/>
        <end position="184"/>
    </location>
</feature>
<dbReference type="EMBL" id="JACIDA010000002">
    <property type="protein sequence ID" value="MBB3872334.1"/>
    <property type="molecule type" value="Genomic_DNA"/>
</dbReference>
<sequence>MLKIRLARGGAKKRPYYHIVIADSHSPRDGKFIEKVGSYNPMLPKDGATPRVALKVERIAEWLGKGAQPTDRVARFLSQDETLGAKVKWTQSNNPNKAQPGKKAQERAAERAQREADRLEAEAAAKVEAAEAAARAKEEAAAAAAAPAVEEAPAEEAPAAEAAAEEAPAAEAAAEEATEEKTEA</sequence>
<evidence type="ECO:0000256" key="3">
    <source>
        <dbReference type="HAMAP-Rule" id="MF_00385"/>
    </source>
</evidence>
<feature type="compositionally biased region" description="Low complexity" evidence="4">
    <location>
        <begin position="141"/>
        <end position="172"/>
    </location>
</feature>
<proteinExistence type="inferred from homology"/>
<gene>
    <name evidence="3" type="primary">rpsP</name>
    <name evidence="5" type="ORF">GGR11_001887</name>
</gene>
<dbReference type="RefSeq" id="WP_183196498.1">
    <property type="nucleotide sequence ID" value="NZ_JACIDA010000002.1"/>
</dbReference>
<name>A0A7W6EZY2_9CAUL</name>